<name>A0A7X4WE15_9GAMM</name>
<sequence length="37" mass="4171">MLYQEGFRSTSVAEIAKYSVQGAYRCISAFRAKTLSH</sequence>
<gene>
    <name evidence="1" type="ORF">CAG72_17465</name>
</gene>
<organism evidence="1 2">
    <name type="scientific">Photobacterium halotolerans</name>
    <dbReference type="NCBI Taxonomy" id="265726"/>
    <lineage>
        <taxon>Bacteria</taxon>
        <taxon>Pseudomonadati</taxon>
        <taxon>Pseudomonadota</taxon>
        <taxon>Gammaproteobacteria</taxon>
        <taxon>Vibrionales</taxon>
        <taxon>Vibrionaceae</taxon>
        <taxon>Photobacterium</taxon>
    </lineage>
</organism>
<dbReference type="AlphaFoldDB" id="A0A7X4WE15"/>
<evidence type="ECO:0000313" key="2">
    <source>
        <dbReference type="Proteomes" id="UP000465712"/>
    </source>
</evidence>
<dbReference type="EMBL" id="WXWW01000249">
    <property type="protein sequence ID" value="NAW66986.1"/>
    <property type="molecule type" value="Genomic_DNA"/>
</dbReference>
<accession>A0A7X4WE15</accession>
<reference evidence="1 2" key="1">
    <citation type="submission" date="2017-05" db="EMBL/GenBank/DDBJ databases">
        <title>High clonality and local adaptation shapes Vibrionaceae linages within an endangered oasis.</title>
        <authorList>
            <person name="Vazquez-Rosas-Landa M."/>
        </authorList>
    </citation>
    <scope>NUCLEOTIDE SEQUENCE [LARGE SCALE GENOMIC DNA]</scope>
    <source>
        <strain evidence="1 2">P46_P4S1P180</strain>
    </source>
</reference>
<evidence type="ECO:0000313" key="1">
    <source>
        <dbReference type="EMBL" id="NAW66986.1"/>
    </source>
</evidence>
<protein>
    <submittedName>
        <fullName evidence="1">Uncharacterized protein</fullName>
    </submittedName>
</protein>
<proteinExistence type="predicted"/>
<dbReference type="Proteomes" id="UP000465712">
    <property type="component" value="Unassembled WGS sequence"/>
</dbReference>
<comment type="caution">
    <text evidence="1">The sequence shown here is derived from an EMBL/GenBank/DDBJ whole genome shotgun (WGS) entry which is preliminary data.</text>
</comment>